<keyword evidence="1" id="KW-0812">Transmembrane</keyword>
<comment type="caution">
    <text evidence="2">The sequence shown here is derived from an EMBL/GenBank/DDBJ whole genome shotgun (WGS) entry which is preliminary data.</text>
</comment>
<dbReference type="AlphaFoldDB" id="A0A6N6MMF9"/>
<evidence type="ECO:0000313" key="2">
    <source>
        <dbReference type="EMBL" id="KAB1070209.1"/>
    </source>
</evidence>
<gene>
    <name evidence="2" type="ORF">F6X51_23280</name>
</gene>
<evidence type="ECO:0000256" key="1">
    <source>
        <dbReference type="SAM" id="Phobius"/>
    </source>
</evidence>
<protein>
    <submittedName>
        <fullName evidence="2">Uncharacterized protein</fullName>
    </submittedName>
</protein>
<dbReference type="Proteomes" id="UP000441523">
    <property type="component" value="Unassembled WGS sequence"/>
</dbReference>
<keyword evidence="3" id="KW-1185">Reference proteome</keyword>
<organism evidence="2 3">
    <name type="scientific">Methylobacterium planeticum</name>
    <dbReference type="NCBI Taxonomy" id="2615211"/>
    <lineage>
        <taxon>Bacteria</taxon>
        <taxon>Pseudomonadati</taxon>
        <taxon>Pseudomonadota</taxon>
        <taxon>Alphaproteobacteria</taxon>
        <taxon>Hyphomicrobiales</taxon>
        <taxon>Methylobacteriaceae</taxon>
        <taxon>Methylobacterium</taxon>
    </lineage>
</organism>
<keyword evidence="1" id="KW-0472">Membrane</keyword>
<reference evidence="2 3" key="1">
    <citation type="submission" date="2019-09" db="EMBL/GenBank/DDBJ databases">
        <title>YIM 132548 draft genome.</title>
        <authorList>
            <person name="Jiang L."/>
        </authorList>
    </citation>
    <scope>NUCLEOTIDE SEQUENCE [LARGE SCALE GENOMIC DNA]</scope>
    <source>
        <strain evidence="2 3">YIM 132548</strain>
    </source>
</reference>
<name>A0A6N6MMF9_9HYPH</name>
<dbReference type="RefSeq" id="WP_150966064.1">
    <property type="nucleotide sequence ID" value="NZ_VZZJ01000030.1"/>
</dbReference>
<keyword evidence="1" id="KW-1133">Transmembrane helix</keyword>
<accession>A0A6N6MMF9</accession>
<evidence type="ECO:0000313" key="3">
    <source>
        <dbReference type="Proteomes" id="UP000441523"/>
    </source>
</evidence>
<dbReference type="EMBL" id="VZZJ01000030">
    <property type="protein sequence ID" value="KAB1070209.1"/>
    <property type="molecule type" value="Genomic_DNA"/>
</dbReference>
<proteinExistence type="predicted"/>
<sequence length="81" mass="8665">MAKWIPGVATFGLLCLMIIPAPGIWGVLIGGVCTLAIIVSAALWLLDRVASRILAWRDRTRSRRGGGRRAVHAGSGMARKV</sequence>
<feature type="transmembrane region" description="Helical" evidence="1">
    <location>
        <begin position="23"/>
        <end position="46"/>
    </location>
</feature>